<proteinExistence type="predicted"/>
<dbReference type="EMBL" id="UGSP01000001">
    <property type="protein sequence ID" value="SUB23248.1"/>
    <property type="molecule type" value="Genomic_DNA"/>
</dbReference>
<dbReference type="RefSeq" id="WP_115248684.1">
    <property type="nucleotide sequence ID" value="NZ_JBMMFP010000023.1"/>
</dbReference>
<evidence type="ECO:0000313" key="1">
    <source>
        <dbReference type="EMBL" id="SUB23248.1"/>
    </source>
</evidence>
<gene>
    <name evidence="1" type="ORF">NCTC11297_00241</name>
</gene>
<dbReference type="AlphaFoldDB" id="A0A379ANH7"/>
<accession>A0A379ANH7</accession>
<reference evidence="1 2" key="1">
    <citation type="submission" date="2018-06" db="EMBL/GenBank/DDBJ databases">
        <authorList>
            <consortium name="Pathogen Informatics"/>
            <person name="Doyle S."/>
        </authorList>
    </citation>
    <scope>NUCLEOTIDE SEQUENCE [LARGE SCALE GENOMIC DNA]</scope>
    <source>
        <strain evidence="2">NCTC 11297</strain>
    </source>
</reference>
<dbReference type="Proteomes" id="UP000255098">
    <property type="component" value="Unassembled WGS sequence"/>
</dbReference>
<sequence length="74" mass="8903">MKKEQIEFIRAFIHLGMEEQLIVMFFLYMDIQREDTLKNPASFRAHLFKLMNGFTTEQKKQLIEMCKQEMAGKK</sequence>
<protein>
    <submittedName>
        <fullName evidence="1">Uncharacterized protein</fullName>
    </submittedName>
</protein>
<keyword evidence="2" id="KW-1185">Reference proteome</keyword>
<organism evidence="1 2">
    <name type="scientific">Avibacterium avium</name>
    <name type="common">Pasteurella avium</name>
    <dbReference type="NCBI Taxonomy" id="751"/>
    <lineage>
        <taxon>Bacteria</taxon>
        <taxon>Pseudomonadati</taxon>
        <taxon>Pseudomonadota</taxon>
        <taxon>Gammaproteobacteria</taxon>
        <taxon>Pasteurellales</taxon>
        <taxon>Pasteurellaceae</taxon>
        <taxon>Avibacterium</taxon>
    </lineage>
</organism>
<name>A0A379ANH7_AVIAV</name>
<evidence type="ECO:0000313" key="2">
    <source>
        <dbReference type="Proteomes" id="UP000255098"/>
    </source>
</evidence>
<dbReference type="GeneID" id="300132467"/>